<evidence type="ECO:0000313" key="11">
    <source>
        <dbReference type="Proteomes" id="UP000077349"/>
    </source>
</evidence>
<feature type="domain" description="Methylamine utilisation protein MauE" evidence="9">
    <location>
        <begin position="10"/>
        <end position="135"/>
    </location>
</feature>
<dbReference type="STRING" id="178901.AmDm5_1459"/>
<dbReference type="EMBL" id="LVHD01000012">
    <property type="protein sequence ID" value="OAG77542.1"/>
    <property type="molecule type" value="Genomic_DNA"/>
</dbReference>
<comment type="caution">
    <text evidence="10">The sequence shown here is derived from an EMBL/GenBank/DDBJ whole genome shotgun (WGS) entry which is preliminary data.</text>
</comment>
<evidence type="ECO:0000256" key="4">
    <source>
        <dbReference type="ARBA" id="ARBA00019078"/>
    </source>
</evidence>
<dbReference type="GO" id="GO:0030416">
    <property type="term" value="P:methylamine metabolic process"/>
    <property type="evidence" value="ECO:0007669"/>
    <property type="project" value="InterPro"/>
</dbReference>
<accession>A0A177GBD4</accession>
<evidence type="ECO:0000256" key="2">
    <source>
        <dbReference type="ARBA" id="ARBA00004141"/>
    </source>
</evidence>
<feature type="transmembrane region" description="Helical" evidence="8">
    <location>
        <begin position="46"/>
        <end position="71"/>
    </location>
</feature>
<keyword evidence="6 8" id="KW-1133">Transmembrane helix</keyword>
<gene>
    <name evidence="10" type="ORF">Amal_01300</name>
</gene>
<evidence type="ECO:0000256" key="7">
    <source>
        <dbReference type="ARBA" id="ARBA00023136"/>
    </source>
</evidence>
<feature type="transmembrane region" description="Helical" evidence="8">
    <location>
        <begin position="117"/>
        <end position="137"/>
    </location>
</feature>
<proteinExistence type="predicted"/>
<feature type="transmembrane region" description="Helical" evidence="8">
    <location>
        <begin position="143"/>
        <end position="168"/>
    </location>
</feature>
<evidence type="ECO:0000259" key="9">
    <source>
        <dbReference type="Pfam" id="PF07291"/>
    </source>
</evidence>
<dbReference type="Pfam" id="PF07291">
    <property type="entry name" value="MauE"/>
    <property type="match status" value="1"/>
</dbReference>
<feature type="transmembrane region" description="Helical" evidence="8">
    <location>
        <begin position="77"/>
        <end position="96"/>
    </location>
</feature>
<reference evidence="10 11" key="1">
    <citation type="submission" date="2016-03" db="EMBL/GenBank/DDBJ databases">
        <title>Draft genome sequence of Acetobacter malorum CECT 7742, a strain isolated from strawberry vinegar.</title>
        <authorList>
            <person name="Sainz F."/>
            <person name="Mas A."/>
            <person name="Torija M.J."/>
        </authorList>
    </citation>
    <scope>NUCLEOTIDE SEQUENCE [LARGE SCALE GENOMIC DNA]</scope>
    <source>
        <strain evidence="10 11">CECT 7742</strain>
    </source>
</reference>
<evidence type="ECO:0000256" key="5">
    <source>
        <dbReference type="ARBA" id="ARBA00022692"/>
    </source>
</evidence>
<organism evidence="10 11">
    <name type="scientific">Acetobacter malorum</name>
    <dbReference type="NCBI Taxonomy" id="178901"/>
    <lineage>
        <taxon>Bacteria</taxon>
        <taxon>Pseudomonadati</taxon>
        <taxon>Pseudomonadota</taxon>
        <taxon>Alphaproteobacteria</taxon>
        <taxon>Acetobacterales</taxon>
        <taxon>Acetobacteraceae</taxon>
        <taxon>Acetobacter</taxon>
    </lineage>
</organism>
<keyword evidence="5 8" id="KW-0812">Transmembrane</keyword>
<comment type="function">
    <text evidence="1">May be specifically involved in the processing, transport, and/or maturation of the MADH beta-subunit.</text>
</comment>
<dbReference type="AlphaFoldDB" id="A0A177GBD4"/>
<dbReference type="eggNOG" id="COG2259">
    <property type="taxonomic scope" value="Bacteria"/>
</dbReference>
<dbReference type="Proteomes" id="UP000077349">
    <property type="component" value="Unassembled WGS sequence"/>
</dbReference>
<evidence type="ECO:0000313" key="10">
    <source>
        <dbReference type="EMBL" id="OAG77542.1"/>
    </source>
</evidence>
<dbReference type="UniPathway" id="UPA00895"/>
<keyword evidence="7 8" id="KW-0472">Membrane</keyword>
<feature type="transmembrane region" description="Helical" evidence="8">
    <location>
        <begin position="6"/>
        <end position="25"/>
    </location>
</feature>
<dbReference type="InterPro" id="IPR009908">
    <property type="entry name" value="Methylamine_util_MauE"/>
</dbReference>
<evidence type="ECO:0000256" key="8">
    <source>
        <dbReference type="SAM" id="Phobius"/>
    </source>
</evidence>
<comment type="pathway">
    <text evidence="3">One-carbon metabolism; methylamine degradation.</text>
</comment>
<dbReference type="GO" id="GO:0016020">
    <property type="term" value="C:membrane"/>
    <property type="evidence" value="ECO:0007669"/>
    <property type="project" value="UniProtKB-SubCell"/>
</dbReference>
<dbReference type="PATRIC" id="fig|178901.16.peg.1370"/>
<name>A0A177GBD4_9PROT</name>
<sequence length="174" mass="17726">MSVHSLLLHMLGALGSGAFGALFLFTGIGKATDSARFASDIAAYRLLPLDAAFPAAYAIIVTETLLGIWLFSGAATLAAGLVSAVLLLVFAGAMGINVARGRTHLSCGCIPGVDARLSWASVFRNVSLAVLVFLVGLCGQPEFGLLCVEGLLMGVSLLLLCVATASLAGSEALN</sequence>
<protein>
    <recommendedName>
        <fullName evidence="4">Methylamine utilization protein MauE</fullName>
    </recommendedName>
</protein>
<comment type="subcellular location">
    <subcellularLocation>
        <location evidence="2">Membrane</location>
        <topology evidence="2">Multi-pass membrane protein</topology>
    </subcellularLocation>
</comment>
<evidence type="ECO:0000256" key="6">
    <source>
        <dbReference type="ARBA" id="ARBA00022989"/>
    </source>
</evidence>
<evidence type="ECO:0000256" key="3">
    <source>
        <dbReference type="ARBA" id="ARBA00004856"/>
    </source>
</evidence>
<evidence type="ECO:0000256" key="1">
    <source>
        <dbReference type="ARBA" id="ARBA00003475"/>
    </source>
</evidence>